<evidence type="ECO:0000313" key="3">
    <source>
        <dbReference type="Proteomes" id="UP001476798"/>
    </source>
</evidence>
<sequence>MWGLFPLCLTTCQWLVSLPAGVLVVLGIRGWVLWCVLAHSRWLLAGAWTPWLCRASTWGVICLGVSGLWVHGWICSGVDGCWRGLWAHRCSTLGLLHCGCWVIPQGLSPALLWGVVVVPGVVLLGFLCSGGPLDVCGLDSDVQIQVLTDTQMFYTELHLPLNISCIHKYCALFSKRAGNMNVSAGVDASRVLSCILFILLSFFHSIVLLSPSFLLPLSLFRASFFSFSFLSPCP</sequence>
<keyword evidence="1" id="KW-1133">Transmembrane helix</keyword>
<comment type="caution">
    <text evidence="2">The sequence shown here is derived from an EMBL/GenBank/DDBJ whole genome shotgun (WGS) entry which is preliminary data.</text>
</comment>
<dbReference type="Proteomes" id="UP001476798">
    <property type="component" value="Unassembled WGS sequence"/>
</dbReference>
<proteinExistence type="predicted"/>
<protein>
    <submittedName>
        <fullName evidence="2">Uncharacterized protein</fullName>
    </submittedName>
</protein>
<evidence type="ECO:0000256" key="1">
    <source>
        <dbReference type="SAM" id="Phobius"/>
    </source>
</evidence>
<keyword evidence="1" id="KW-0472">Membrane</keyword>
<feature type="transmembrane region" description="Helical" evidence="1">
    <location>
        <begin position="190"/>
        <end position="215"/>
    </location>
</feature>
<feature type="transmembrane region" description="Helical" evidence="1">
    <location>
        <begin position="51"/>
        <end position="74"/>
    </location>
</feature>
<keyword evidence="3" id="KW-1185">Reference proteome</keyword>
<accession>A0ABV0MMF3</accession>
<evidence type="ECO:0000313" key="2">
    <source>
        <dbReference type="EMBL" id="MEQ2160290.1"/>
    </source>
</evidence>
<keyword evidence="1" id="KW-0812">Transmembrane</keyword>
<organism evidence="2 3">
    <name type="scientific">Goodea atripinnis</name>
    <dbReference type="NCBI Taxonomy" id="208336"/>
    <lineage>
        <taxon>Eukaryota</taxon>
        <taxon>Metazoa</taxon>
        <taxon>Chordata</taxon>
        <taxon>Craniata</taxon>
        <taxon>Vertebrata</taxon>
        <taxon>Euteleostomi</taxon>
        <taxon>Actinopterygii</taxon>
        <taxon>Neopterygii</taxon>
        <taxon>Teleostei</taxon>
        <taxon>Neoteleostei</taxon>
        <taxon>Acanthomorphata</taxon>
        <taxon>Ovalentaria</taxon>
        <taxon>Atherinomorphae</taxon>
        <taxon>Cyprinodontiformes</taxon>
        <taxon>Goodeidae</taxon>
        <taxon>Goodea</taxon>
    </lineage>
</organism>
<dbReference type="EMBL" id="JAHRIO010005778">
    <property type="protein sequence ID" value="MEQ2160290.1"/>
    <property type="molecule type" value="Genomic_DNA"/>
</dbReference>
<reference evidence="2 3" key="1">
    <citation type="submission" date="2021-06" db="EMBL/GenBank/DDBJ databases">
        <authorList>
            <person name="Palmer J.M."/>
        </authorList>
    </citation>
    <scope>NUCLEOTIDE SEQUENCE [LARGE SCALE GENOMIC DNA]</scope>
    <source>
        <strain evidence="2 3">GA_2019</strain>
        <tissue evidence="2">Muscle</tissue>
    </source>
</reference>
<feature type="transmembrane region" description="Helical" evidence="1">
    <location>
        <begin position="110"/>
        <end position="133"/>
    </location>
</feature>
<gene>
    <name evidence="2" type="ORF">GOODEAATRI_032078</name>
</gene>
<name>A0ABV0MMF3_9TELE</name>
<feature type="transmembrane region" description="Helical" evidence="1">
    <location>
        <begin position="20"/>
        <end position="39"/>
    </location>
</feature>